<evidence type="ECO:0000256" key="11">
    <source>
        <dbReference type="ARBA" id="ARBA00041912"/>
    </source>
</evidence>
<dbReference type="GO" id="GO:0050178">
    <property type="term" value="F:phenylpyruvate tautomerase activity"/>
    <property type="evidence" value="ECO:0000318"/>
    <property type="project" value="GO_Central"/>
</dbReference>
<dbReference type="OMA" id="RVYISFN"/>
<dbReference type="Pfam" id="PF01187">
    <property type="entry name" value="MIF"/>
    <property type="match status" value="1"/>
</dbReference>
<evidence type="ECO:0000256" key="12">
    <source>
        <dbReference type="ARBA" id="ARBA00042730"/>
    </source>
</evidence>
<dbReference type="eggNOG" id="KOG1759">
    <property type="taxonomic scope" value="Eukaryota"/>
</dbReference>
<dbReference type="GO" id="GO:0004167">
    <property type="term" value="F:dopachrome isomerase activity"/>
    <property type="evidence" value="ECO:0007669"/>
    <property type="project" value="UniProtKB-EC"/>
</dbReference>
<dbReference type="KEGG" id="tva:4772791"/>
<dbReference type="SUPFAM" id="SSF55331">
    <property type="entry name" value="Tautomerase/MIF"/>
    <property type="match status" value="1"/>
</dbReference>
<reference evidence="15 16" key="3">
    <citation type="journal article" date="2024" name="Acta Crystallogr. F Struct. Biol. Commun.">
        <title>Structures of Trichomonas vaginalis macrophage migratory inhibitory factor.</title>
        <authorList>
            <person name="Srivastava A."/>
            <person name="Nair A."/>
            <person name="Dawson O.C.O."/>
            <person name="Gao R."/>
            <person name="Liu L."/>
            <person name="Craig J.K."/>
            <person name="Battaile K.P."/>
            <person name="Harmon E.K."/>
            <person name="Barrett L.K."/>
            <person name="Van Voorhis W.C."/>
            <person name="Subramanian S."/>
            <person name="Myler P.J."/>
            <person name="Lovell S."/>
            <person name="Asojo O.A."/>
            <person name="Darwiche R."/>
        </authorList>
    </citation>
    <scope>X-RAY CRYSTALLOGRAPHY (1.90 ANGSTROMS)</scope>
</reference>
<gene>
    <name evidence="13" type="ORF">TVAG_219770</name>
</gene>
<comment type="catalytic activity">
    <reaction evidence="6">
        <text>3-phenylpyruvate = enol-phenylpyruvate</text>
        <dbReference type="Rhea" id="RHEA:17097"/>
        <dbReference type="ChEBI" id="CHEBI:16815"/>
        <dbReference type="ChEBI" id="CHEBI:18005"/>
        <dbReference type="EC" id="5.3.2.1"/>
    </reaction>
</comment>
<evidence type="ECO:0000256" key="10">
    <source>
        <dbReference type="ARBA" id="ARBA00041631"/>
    </source>
</evidence>
<keyword evidence="5" id="KW-0413">Isomerase</keyword>
<dbReference type="GO" id="GO:0005125">
    <property type="term" value="F:cytokine activity"/>
    <property type="evidence" value="ECO:0007669"/>
    <property type="project" value="UniProtKB-KW"/>
</dbReference>
<evidence type="ECO:0000256" key="4">
    <source>
        <dbReference type="ARBA" id="ARBA00022525"/>
    </source>
</evidence>
<evidence type="ECO:0000256" key="5">
    <source>
        <dbReference type="ARBA" id="ARBA00023235"/>
    </source>
</evidence>
<reference evidence="13" key="2">
    <citation type="journal article" date="2007" name="Science">
        <title>Draft genome sequence of the sexually transmitted pathogen Trichomonas vaginalis.</title>
        <authorList>
            <person name="Carlton J.M."/>
            <person name="Hirt R.P."/>
            <person name="Silva J.C."/>
            <person name="Delcher A.L."/>
            <person name="Schatz M."/>
            <person name="Zhao Q."/>
            <person name="Wortman J.R."/>
            <person name="Bidwell S.L."/>
            <person name="Alsmark U.C.M."/>
            <person name="Besteiro S."/>
            <person name="Sicheritz-Ponten T."/>
            <person name="Noel C.J."/>
            <person name="Dacks J.B."/>
            <person name="Foster P.G."/>
            <person name="Simillion C."/>
            <person name="Van de Peer Y."/>
            <person name="Miranda-Saavedra D."/>
            <person name="Barton G.J."/>
            <person name="Westrop G.D."/>
            <person name="Mueller S."/>
            <person name="Dessi D."/>
            <person name="Fiori P.L."/>
            <person name="Ren Q."/>
            <person name="Paulsen I."/>
            <person name="Zhang H."/>
            <person name="Bastida-Corcuera F.D."/>
            <person name="Simoes-Barbosa A."/>
            <person name="Brown M.T."/>
            <person name="Hayes R.D."/>
            <person name="Mukherjee M."/>
            <person name="Okumura C.Y."/>
            <person name="Schneider R."/>
            <person name="Smith A.J."/>
            <person name="Vanacova S."/>
            <person name="Villalvazo M."/>
            <person name="Haas B.J."/>
            <person name="Pertea M."/>
            <person name="Feldblyum T.V."/>
            <person name="Utterback T.R."/>
            <person name="Shu C.L."/>
            <person name="Osoegawa K."/>
            <person name="de Jong P.J."/>
            <person name="Hrdy I."/>
            <person name="Horvathova L."/>
            <person name="Zubacova Z."/>
            <person name="Dolezal P."/>
            <person name="Malik S.B."/>
            <person name="Logsdon J.M. Jr."/>
            <person name="Henze K."/>
            <person name="Gupta A."/>
            <person name="Wang C.C."/>
            <person name="Dunne R.L."/>
            <person name="Upcroft J.A."/>
            <person name="Upcroft P."/>
            <person name="White O."/>
            <person name="Salzberg S.L."/>
            <person name="Tang P."/>
            <person name="Chiu C.-H."/>
            <person name="Lee Y.-S."/>
            <person name="Embley T.M."/>
            <person name="Coombs G.H."/>
            <person name="Mottram J.C."/>
            <person name="Tachezy J."/>
            <person name="Fraser-Liggett C.M."/>
            <person name="Johnson P.J."/>
        </authorList>
    </citation>
    <scope>NUCLEOTIDE SEQUENCE [LARGE SCALE GENOMIC DNA]</scope>
    <source>
        <strain evidence="13">G3</strain>
    </source>
</reference>
<keyword evidence="3" id="KW-0202">Cytokine</keyword>
<dbReference type="EMBL" id="DS113265">
    <property type="protein sequence ID" value="EAY14794.1"/>
    <property type="molecule type" value="Genomic_DNA"/>
</dbReference>
<accession>A2DXT4</accession>
<dbReference type="GO" id="GO:0005615">
    <property type="term" value="C:extracellular space"/>
    <property type="evidence" value="ECO:0000318"/>
    <property type="project" value="GO_Central"/>
</dbReference>
<protein>
    <recommendedName>
        <fullName evidence="12">L-dopachrome isomerase</fullName>
        <ecNumber evidence="9">5.3.2.1</ecNumber>
        <ecNumber evidence="8">5.3.3.12</ecNumber>
    </recommendedName>
    <alternativeName>
        <fullName evidence="10">L-dopachrome tautomerase</fullName>
    </alternativeName>
    <alternativeName>
        <fullName evidence="11">Phenylpyruvate tautomerase</fullName>
    </alternativeName>
</protein>
<dbReference type="InterPro" id="IPR014347">
    <property type="entry name" value="Tautomerase/MIF_sf"/>
</dbReference>
<dbReference type="InterPro" id="IPR001398">
    <property type="entry name" value="Macrophage_inhib_fac"/>
</dbReference>
<evidence type="ECO:0000313" key="14">
    <source>
        <dbReference type="Proteomes" id="UP000001542"/>
    </source>
</evidence>
<dbReference type="PDB" id="8UZ4">
    <property type="method" value="X-ray"/>
    <property type="resolution" value="2.40 A"/>
    <property type="chains" value="A/B/C=1-115"/>
</dbReference>
<proteinExistence type="evidence at protein level"/>
<evidence type="ECO:0000256" key="2">
    <source>
        <dbReference type="ARBA" id="ARBA00005851"/>
    </source>
</evidence>
<sequence length="115" mass="12538">MPALVIKTNAKFTEEEKSKATEELGNIVSKVLGKPISYVMVTLEDGVAVRFGGSDEKAAFMSLMSIGGLNRAVNKRASAALTKWFTDHGFQGDRIYIVFNPKSAEDWGFNGDTFA</sequence>
<keyword evidence="15 16" id="KW-0002">3D-structure</keyword>
<dbReference type="AlphaFoldDB" id="A2DXT4"/>
<dbReference type="Gene3D" id="3.30.429.10">
    <property type="entry name" value="Macrophage Migration Inhibitory Factor"/>
    <property type="match status" value="1"/>
</dbReference>
<evidence type="ECO:0007829" key="15">
    <source>
        <dbReference type="PDB" id="8UR2"/>
    </source>
</evidence>
<dbReference type="EC" id="5.3.3.12" evidence="8"/>
<dbReference type="VEuPathDB" id="TrichDB:TVAG_219770"/>
<comment type="subcellular location">
    <subcellularLocation>
        <location evidence="1">Secreted</location>
    </subcellularLocation>
</comment>
<evidence type="ECO:0000256" key="7">
    <source>
        <dbReference type="ARBA" id="ARBA00036823"/>
    </source>
</evidence>
<evidence type="ECO:0007829" key="16">
    <source>
        <dbReference type="PDB" id="8UR4"/>
    </source>
</evidence>
<dbReference type="EC" id="5.3.2.1" evidence="9"/>
<comment type="similarity">
    <text evidence="2">Belongs to the MIF family.</text>
</comment>
<dbReference type="PDB" id="8UR4">
    <property type="method" value="X-ray"/>
    <property type="resolution" value="2.55 A"/>
    <property type="chains" value="A/B/C=1-115"/>
</dbReference>
<evidence type="ECO:0000256" key="1">
    <source>
        <dbReference type="ARBA" id="ARBA00004613"/>
    </source>
</evidence>
<dbReference type="PDB" id="8UR2">
    <property type="method" value="X-ray"/>
    <property type="resolution" value="1.90 A"/>
    <property type="chains" value="A/B/C/D/E/F=1-115"/>
</dbReference>
<dbReference type="PANTHER" id="PTHR11954:SF6">
    <property type="entry name" value="MACROPHAGE MIGRATION INHIBITORY FACTOR"/>
    <property type="match status" value="1"/>
</dbReference>
<dbReference type="SMR" id="A2DXT4"/>
<dbReference type="OrthoDB" id="255819at2759"/>
<evidence type="ECO:0000256" key="9">
    <source>
        <dbReference type="ARBA" id="ARBA00039086"/>
    </source>
</evidence>
<evidence type="ECO:0000256" key="8">
    <source>
        <dbReference type="ARBA" id="ARBA00038932"/>
    </source>
</evidence>
<evidence type="ECO:0000256" key="6">
    <source>
        <dbReference type="ARBA" id="ARBA00036735"/>
    </source>
</evidence>
<evidence type="ECO:0000313" key="13">
    <source>
        <dbReference type="EMBL" id="EAY14794.1"/>
    </source>
</evidence>
<organism evidence="13 14">
    <name type="scientific">Trichomonas vaginalis (strain ATCC PRA-98 / G3)</name>
    <dbReference type="NCBI Taxonomy" id="412133"/>
    <lineage>
        <taxon>Eukaryota</taxon>
        <taxon>Metamonada</taxon>
        <taxon>Parabasalia</taxon>
        <taxon>Trichomonadida</taxon>
        <taxon>Trichomonadidae</taxon>
        <taxon>Trichomonas</taxon>
    </lineage>
</organism>
<name>A2DXT4_TRIV3</name>
<dbReference type="RefSeq" id="XP_001327017.1">
    <property type="nucleotide sequence ID" value="XM_001326982.1"/>
</dbReference>
<keyword evidence="14" id="KW-1185">Reference proteome</keyword>
<comment type="catalytic activity">
    <reaction evidence="7">
        <text>L-dopachrome = 5,6-dihydroxyindole-2-carboxylate</text>
        <dbReference type="Rhea" id="RHEA:13041"/>
        <dbReference type="ChEBI" id="CHEBI:16875"/>
        <dbReference type="ChEBI" id="CHEBI:57509"/>
        <dbReference type="EC" id="5.3.3.12"/>
    </reaction>
</comment>
<reference evidence="13" key="1">
    <citation type="submission" date="2006-10" db="EMBL/GenBank/DDBJ databases">
        <authorList>
            <person name="Amadeo P."/>
            <person name="Zhao Q."/>
            <person name="Wortman J."/>
            <person name="Fraser-Liggett C."/>
            <person name="Carlton J."/>
        </authorList>
    </citation>
    <scope>NUCLEOTIDE SEQUENCE</scope>
    <source>
        <strain evidence="13">G3</strain>
    </source>
</reference>
<dbReference type="Proteomes" id="UP000001542">
    <property type="component" value="Unassembled WGS sequence"/>
</dbReference>
<dbReference type="VEuPathDB" id="TrichDB:TVAGG3_0683450"/>
<dbReference type="PANTHER" id="PTHR11954">
    <property type="entry name" value="D-DOPACHROME DECARBOXYLASE"/>
    <property type="match status" value="1"/>
</dbReference>
<dbReference type="InParanoid" id="A2DXT4"/>
<evidence type="ECO:0000256" key="3">
    <source>
        <dbReference type="ARBA" id="ARBA00022514"/>
    </source>
</evidence>
<keyword evidence="4" id="KW-0964">Secreted</keyword>
<dbReference type="STRING" id="5722.A2DXT4"/>